<protein>
    <recommendedName>
        <fullName evidence="6">SHSP domain-containing protein</fullName>
    </recommendedName>
</protein>
<dbReference type="SUPFAM" id="SSF49764">
    <property type="entry name" value="HSP20-like chaperones"/>
    <property type="match status" value="1"/>
</dbReference>
<dbReference type="STRING" id="3885.V7AT21"/>
<evidence type="ECO:0000256" key="1">
    <source>
        <dbReference type="ARBA" id="ARBA00004474"/>
    </source>
</evidence>
<dbReference type="eggNOG" id="KOG0710">
    <property type="taxonomic scope" value="Eukaryota"/>
</dbReference>
<dbReference type="Gene3D" id="2.60.40.790">
    <property type="match status" value="1"/>
</dbReference>
<feature type="domain" description="SHSP" evidence="6">
    <location>
        <begin position="141"/>
        <end position="257"/>
    </location>
</feature>
<evidence type="ECO:0000256" key="5">
    <source>
        <dbReference type="SAM" id="MobiDB-lite"/>
    </source>
</evidence>
<keyword evidence="2" id="KW-0346">Stress response</keyword>
<dbReference type="PROSITE" id="PS01031">
    <property type="entry name" value="SHSP"/>
    <property type="match status" value="1"/>
</dbReference>
<evidence type="ECO:0000313" key="7">
    <source>
        <dbReference type="EMBL" id="ESW07743.1"/>
    </source>
</evidence>
<dbReference type="Proteomes" id="UP000000226">
    <property type="component" value="Chromosome 10"/>
</dbReference>
<dbReference type="EMBL" id="CM002297">
    <property type="protein sequence ID" value="ESW07743.1"/>
    <property type="molecule type" value="Genomic_DNA"/>
</dbReference>
<dbReference type="GO" id="GO:0009408">
    <property type="term" value="P:response to heat"/>
    <property type="evidence" value="ECO:0007669"/>
    <property type="project" value="InterPro"/>
</dbReference>
<dbReference type="GO" id="GO:0009536">
    <property type="term" value="C:plastid"/>
    <property type="evidence" value="ECO:0007669"/>
    <property type="project" value="UniProtKB-SubCell"/>
</dbReference>
<dbReference type="AlphaFoldDB" id="V7AT21"/>
<dbReference type="InterPro" id="IPR002068">
    <property type="entry name" value="A-crystallin/Hsp20_dom"/>
</dbReference>
<dbReference type="PANTHER" id="PTHR46733:SF3">
    <property type="entry name" value="26.5 KDA HEAT SHOCK PROTEIN, MITOCHONDRIAL"/>
    <property type="match status" value="1"/>
</dbReference>
<dbReference type="InterPro" id="IPR008978">
    <property type="entry name" value="HSP20-like_chaperone"/>
</dbReference>
<sequence>MLSQFLQLSAETNTTDKDKKTAVQHQGHHMALSRLTLKDLPQRLFASSSLTGHGCGGVHRQRRNNELLKRFATAAGDKGKSEASEVAVTEGKKSNKLFPRRRGRRWTWRNHDRDFSPALYEFFPSGLGNALMQASENINRVFENMNLTPWSLSGRVKERDDHYKLRYEMPGMAKEEVKITIDDGVLTIKGEHKEEKEEGEEDEYWSSSSYGYYNTSLVLPDDAKADDIKAELKDGVLTVTIPRTKNPKKDVQQVTIE</sequence>
<comment type="subcellular location">
    <subcellularLocation>
        <location evidence="1">Plastid</location>
    </subcellularLocation>
</comment>
<reference evidence="8" key="1">
    <citation type="journal article" date="2014" name="Nat. Genet.">
        <title>A reference genome for common bean and genome-wide analysis of dual domestications.</title>
        <authorList>
            <person name="Schmutz J."/>
            <person name="McClean P.E."/>
            <person name="Mamidi S."/>
            <person name="Wu G.A."/>
            <person name="Cannon S.B."/>
            <person name="Grimwood J."/>
            <person name="Jenkins J."/>
            <person name="Shu S."/>
            <person name="Song Q."/>
            <person name="Chavarro C."/>
            <person name="Torres-Torres M."/>
            <person name="Geffroy V."/>
            <person name="Moghaddam S.M."/>
            <person name="Gao D."/>
            <person name="Abernathy B."/>
            <person name="Barry K."/>
            <person name="Blair M."/>
            <person name="Brick M.A."/>
            <person name="Chovatia M."/>
            <person name="Gepts P."/>
            <person name="Goodstein D.M."/>
            <person name="Gonzales M."/>
            <person name="Hellsten U."/>
            <person name="Hyten D.L."/>
            <person name="Jia G."/>
            <person name="Kelly J.D."/>
            <person name="Kudrna D."/>
            <person name="Lee R."/>
            <person name="Richard M.M."/>
            <person name="Miklas P.N."/>
            <person name="Osorno J.M."/>
            <person name="Rodrigues J."/>
            <person name="Thareau V."/>
            <person name="Urrea C.A."/>
            <person name="Wang M."/>
            <person name="Yu Y."/>
            <person name="Zhang M."/>
            <person name="Wing R.A."/>
            <person name="Cregan P.B."/>
            <person name="Rokhsar D.S."/>
            <person name="Jackson S.A."/>
        </authorList>
    </citation>
    <scope>NUCLEOTIDE SEQUENCE [LARGE SCALE GENOMIC DNA]</scope>
    <source>
        <strain evidence="8">cv. G19833</strain>
    </source>
</reference>
<dbReference type="SMR" id="V7AT21"/>
<comment type="similarity">
    <text evidence="3 4">Belongs to the small heat shock protein (HSP20) family.</text>
</comment>
<dbReference type="FunFam" id="2.60.40.790:FF:000059">
    <property type="entry name" value="26.5 kDa heat shock protein, mitochondrial"/>
    <property type="match status" value="1"/>
</dbReference>
<dbReference type="Pfam" id="PF00011">
    <property type="entry name" value="HSP20"/>
    <property type="match status" value="1"/>
</dbReference>
<accession>V7AT21</accession>
<dbReference type="OMA" id="CEWWSAS"/>
<evidence type="ECO:0000313" key="8">
    <source>
        <dbReference type="Proteomes" id="UP000000226"/>
    </source>
</evidence>
<dbReference type="CDD" id="cd06464">
    <property type="entry name" value="ACD_sHsps-like"/>
    <property type="match status" value="1"/>
</dbReference>
<feature type="region of interest" description="Disordered" evidence="5">
    <location>
        <begin position="1"/>
        <end position="28"/>
    </location>
</feature>
<dbReference type="Gramene" id="ESW07743">
    <property type="protein sequence ID" value="ESW07743"/>
    <property type="gene ID" value="PHAVU_010G155300g"/>
</dbReference>
<dbReference type="InterPro" id="IPR044587">
    <property type="entry name" value="HSP21-like"/>
</dbReference>
<name>V7AT21_PHAVU</name>
<gene>
    <name evidence="7" type="ORF">PHAVU_010G155300g</name>
</gene>
<proteinExistence type="inferred from homology"/>
<evidence type="ECO:0000256" key="2">
    <source>
        <dbReference type="ARBA" id="ARBA00023016"/>
    </source>
</evidence>
<dbReference type="OrthoDB" id="1431247at2759"/>
<evidence type="ECO:0000259" key="6">
    <source>
        <dbReference type="PROSITE" id="PS01031"/>
    </source>
</evidence>
<evidence type="ECO:0000256" key="4">
    <source>
        <dbReference type="RuleBase" id="RU003616"/>
    </source>
</evidence>
<keyword evidence="8" id="KW-1185">Reference proteome</keyword>
<organism evidence="7 8">
    <name type="scientific">Phaseolus vulgaris</name>
    <name type="common">Kidney bean</name>
    <name type="synonym">French bean</name>
    <dbReference type="NCBI Taxonomy" id="3885"/>
    <lineage>
        <taxon>Eukaryota</taxon>
        <taxon>Viridiplantae</taxon>
        <taxon>Streptophyta</taxon>
        <taxon>Embryophyta</taxon>
        <taxon>Tracheophyta</taxon>
        <taxon>Spermatophyta</taxon>
        <taxon>Magnoliopsida</taxon>
        <taxon>eudicotyledons</taxon>
        <taxon>Gunneridae</taxon>
        <taxon>Pentapetalae</taxon>
        <taxon>rosids</taxon>
        <taxon>fabids</taxon>
        <taxon>Fabales</taxon>
        <taxon>Fabaceae</taxon>
        <taxon>Papilionoideae</taxon>
        <taxon>50 kb inversion clade</taxon>
        <taxon>NPAAA clade</taxon>
        <taxon>indigoferoid/millettioid clade</taxon>
        <taxon>Phaseoleae</taxon>
        <taxon>Phaseolus</taxon>
    </lineage>
</organism>
<feature type="compositionally biased region" description="Polar residues" evidence="5">
    <location>
        <begin position="1"/>
        <end position="13"/>
    </location>
</feature>
<dbReference type="PANTHER" id="PTHR46733">
    <property type="entry name" value="26.5 KDA HEAT SHOCK PROTEIN, MITOCHONDRIAL"/>
    <property type="match status" value="1"/>
</dbReference>
<evidence type="ECO:0000256" key="3">
    <source>
        <dbReference type="PROSITE-ProRule" id="PRU00285"/>
    </source>
</evidence>